<keyword evidence="4 9" id="KW-0863">Zinc-finger</keyword>
<keyword evidence="13" id="KW-1185">Reference proteome</keyword>
<keyword evidence="6 10" id="KW-1133">Transmembrane helix</keyword>
<evidence type="ECO:0000256" key="3">
    <source>
        <dbReference type="ARBA" id="ARBA00022723"/>
    </source>
</evidence>
<dbReference type="InterPro" id="IPR001841">
    <property type="entry name" value="Znf_RING"/>
</dbReference>
<keyword evidence="3" id="KW-0479">Metal-binding</keyword>
<dbReference type="AlphaFoldDB" id="A0A6A1W5N5"/>
<evidence type="ECO:0000256" key="8">
    <source>
        <dbReference type="ARBA" id="ARBA00024209"/>
    </source>
</evidence>
<reference evidence="12 13" key="1">
    <citation type="journal article" date="2019" name="Plant Biotechnol. J.">
        <title>The red bayberry genome and genetic basis of sex determination.</title>
        <authorList>
            <person name="Jia H.M."/>
            <person name="Jia H.J."/>
            <person name="Cai Q.L."/>
            <person name="Wang Y."/>
            <person name="Zhao H.B."/>
            <person name="Yang W.F."/>
            <person name="Wang G.Y."/>
            <person name="Li Y.H."/>
            <person name="Zhan D.L."/>
            <person name="Shen Y.T."/>
            <person name="Niu Q.F."/>
            <person name="Chang L."/>
            <person name="Qiu J."/>
            <person name="Zhao L."/>
            <person name="Xie H.B."/>
            <person name="Fu W.Y."/>
            <person name="Jin J."/>
            <person name="Li X.W."/>
            <person name="Jiao Y."/>
            <person name="Zhou C.C."/>
            <person name="Tu T."/>
            <person name="Chai C.Y."/>
            <person name="Gao J.L."/>
            <person name="Fan L.J."/>
            <person name="van de Weg E."/>
            <person name="Wang J.Y."/>
            <person name="Gao Z.S."/>
        </authorList>
    </citation>
    <scope>NUCLEOTIDE SEQUENCE [LARGE SCALE GENOMIC DNA]</scope>
    <source>
        <tissue evidence="12">Leaves</tissue>
    </source>
</reference>
<dbReference type="PROSITE" id="PS50089">
    <property type="entry name" value="ZF_RING_2"/>
    <property type="match status" value="1"/>
</dbReference>
<dbReference type="GO" id="GO:0016020">
    <property type="term" value="C:membrane"/>
    <property type="evidence" value="ECO:0007669"/>
    <property type="project" value="UniProtKB-SubCell"/>
</dbReference>
<comment type="caution">
    <text evidence="12">The sequence shown here is derived from an EMBL/GenBank/DDBJ whole genome shotgun (WGS) entry which is preliminary data.</text>
</comment>
<feature type="transmembrane region" description="Helical" evidence="10">
    <location>
        <begin position="36"/>
        <end position="60"/>
    </location>
</feature>
<evidence type="ECO:0000256" key="6">
    <source>
        <dbReference type="ARBA" id="ARBA00022989"/>
    </source>
</evidence>
<feature type="domain" description="RING-type" evidence="11">
    <location>
        <begin position="137"/>
        <end position="179"/>
    </location>
</feature>
<evidence type="ECO:0000313" key="13">
    <source>
        <dbReference type="Proteomes" id="UP000516437"/>
    </source>
</evidence>
<proteinExistence type="inferred from homology"/>
<dbReference type="Gene3D" id="3.30.40.10">
    <property type="entry name" value="Zinc/RING finger domain, C3HC4 (zinc finger)"/>
    <property type="match status" value="1"/>
</dbReference>
<keyword evidence="2 10" id="KW-0812">Transmembrane</keyword>
<dbReference type="EMBL" id="RXIC02000021">
    <property type="protein sequence ID" value="KAB1220579.1"/>
    <property type="molecule type" value="Genomic_DNA"/>
</dbReference>
<evidence type="ECO:0000256" key="4">
    <source>
        <dbReference type="ARBA" id="ARBA00022771"/>
    </source>
</evidence>
<dbReference type="Proteomes" id="UP000516437">
    <property type="component" value="Chromosome 3"/>
</dbReference>
<evidence type="ECO:0000256" key="1">
    <source>
        <dbReference type="ARBA" id="ARBA00004370"/>
    </source>
</evidence>
<organism evidence="12 13">
    <name type="scientific">Morella rubra</name>
    <name type="common">Chinese bayberry</name>
    <dbReference type="NCBI Taxonomy" id="262757"/>
    <lineage>
        <taxon>Eukaryota</taxon>
        <taxon>Viridiplantae</taxon>
        <taxon>Streptophyta</taxon>
        <taxon>Embryophyta</taxon>
        <taxon>Tracheophyta</taxon>
        <taxon>Spermatophyta</taxon>
        <taxon>Magnoliopsida</taxon>
        <taxon>eudicotyledons</taxon>
        <taxon>Gunneridae</taxon>
        <taxon>Pentapetalae</taxon>
        <taxon>rosids</taxon>
        <taxon>fabids</taxon>
        <taxon>Fagales</taxon>
        <taxon>Myricaceae</taxon>
        <taxon>Morella</taxon>
    </lineage>
</organism>
<evidence type="ECO:0000259" key="11">
    <source>
        <dbReference type="PROSITE" id="PS50089"/>
    </source>
</evidence>
<feature type="transmembrane region" description="Helical" evidence="10">
    <location>
        <begin position="66"/>
        <end position="90"/>
    </location>
</feature>
<evidence type="ECO:0000256" key="2">
    <source>
        <dbReference type="ARBA" id="ARBA00022692"/>
    </source>
</evidence>
<sequence>MIMIHAKEQLAPKEAGDFVAPSIMCMHFPTTMPKICLLYIFFKMFSALHALCCTSSSSAFSSSPPLFATFSLMGIALLVFGYVLISYLVFDLVSQLEDGIDVPSSPDDTTSGLSIQELEELPCFYYVEGKSHNTSTCPVCLDGLQTREKCRIFPACKHTFHAQCVDLWLARRLTCPTCRAPFEFRASKDVVQ</sequence>
<dbReference type="PANTHER" id="PTHR46539:SF13">
    <property type="entry name" value="RING-TYPE DOMAIN-CONTAINING PROTEIN"/>
    <property type="match status" value="1"/>
</dbReference>
<dbReference type="SMART" id="SM00184">
    <property type="entry name" value="RING"/>
    <property type="match status" value="1"/>
</dbReference>
<evidence type="ECO:0000256" key="9">
    <source>
        <dbReference type="PROSITE-ProRule" id="PRU00175"/>
    </source>
</evidence>
<evidence type="ECO:0000313" key="12">
    <source>
        <dbReference type="EMBL" id="KAB1220579.1"/>
    </source>
</evidence>
<dbReference type="SUPFAM" id="SSF57850">
    <property type="entry name" value="RING/U-box"/>
    <property type="match status" value="1"/>
</dbReference>
<evidence type="ECO:0000256" key="10">
    <source>
        <dbReference type="SAM" id="Phobius"/>
    </source>
</evidence>
<dbReference type="GO" id="GO:0008270">
    <property type="term" value="F:zinc ion binding"/>
    <property type="evidence" value="ECO:0007669"/>
    <property type="project" value="UniProtKB-KW"/>
</dbReference>
<dbReference type="InterPro" id="IPR013083">
    <property type="entry name" value="Znf_RING/FYVE/PHD"/>
</dbReference>
<dbReference type="OrthoDB" id="8062037at2759"/>
<name>A0A6A1W5N5_9ROSI</name>
<dbReference type="PANTHER" id="PTHR46539">
    <property type="entry name" value="E3 UBIQUITIN-PROTEIN LIGASE ATL42"/>
    <property type="match status" value="1"/>
</dbReference>
<evidence type="ECO:0000256" key="7">
    <source>
        <dbReference type="ARBA" id="ARBA00023136"/>
    </source>
</evidence>
<gene>
    <name evidence="12" type="ORF">CJ030_MR3G015832</name>
</gene>
<keyword evidence="7 10" id="KW-0472">Membrane</keyword>
<accession>A0A6A1W5N5</accession>
<comment type="subcellular location">
    <subcellularLocation>
        <location evidence="1">Membrane</location>
    </subcellularLocation>
</comment>
<evidence type="ECO:0000256" key="5">
    <source>
        <dbReference type="ARBA" id="ARBA00022833"/>
    </source>
</evidence>
<comment type="similarity">
    <text evidence="8">Belongs to the RING-type zinc finger family. ATL subfamily.</text>
</comment>
<dbReference type="Pfam" id="PF13639">
    <property type="entry name" value="zf-RING_2"/>
    <property type="match status" value="1"/>
</dbReference>
<protein>
    <submittedName>
        <fullName evidence="12">Putative RING-H2 finger protein ATL19</fullName>
    </submittedName>
</protein>
<keyword evidence="5" id="KW-0862">Zinc</keyword>